<dbReference type="AlphaFoldDB" id="A0A103E2X3"/>
<gene>
    <name evidence="2" type="ORF">WS67_11535</name>
</gene>
<dbReference type="Gene3D" id="3.90.1300.10">
    <property type="entry name" value="Amidase signature (AS) domain"/>
    <property type="match status" value="1"/>
</dbReference>
<protein>
    <submittedName>
        <fullName evidence="2">Amidase</fullName>
    </submittedName>
</protein>
<dbReference type="Proteomes" id="UP000062788">
    <property type="component" value="Unassembled WGS sequence"/>
</dbReference>
<dbReference type="InterPro" id="IPR000120">
    <property type="entry name" value="Amidase"/>
</dbReference>
<evidence type="ECO:0000313" key="2">
    <source>
        <dbReference type="EMBL" id="KVE27402.1"/>
    </source>
</evidence>
<dbReference type="EMBL" id="LOWA01000030">
    <property type="protein sequence ID" value="KVE27402.1"/>
    <property type="molecule type" value="Genomic_DNA"/>
</dbReference>
<organism evidence="2 3">
    <name type="scientific">Burkholderia singularis</name>
    <dbReference type="NCBI Taxonomy" id="1503053"/>
    <lineage>
        <taxon>Bacteria</taxon>
        <taxon>Pseudomonadati</taxon>
        <taxon>Pseudomonadota</taxon>
        <taxon>Betaproteobacteria</taxon>
        <taxon>Burkholderiales</taxon>
        <taxon>Burkholderiaceae</taxon>
        <taxon>Burkholderia</taxon>
        <taxon>pseudomallei group</taxon>
    </lineage>
</organism>
<evidence type="ECO:0000313" key="3">
    <source>
        <dbReference type="Proteomes" id="UP000062788"/>
    </source>
</evidence>
<dbReference type="PANTHER" id="PTHR11895">
    <property type="entry name" value="TRANSAMIDASE"/>
    <property type="match status" value="1"/>
</dbReference>
<comment type="caution">
    <text evidence="2">The sequence shown here is derived from an EMBL/GenBank/DDBJ whole genome shotgun (WGS) entry which is preliminary data.</text>
</comment>
<name>A0A103E2X3_9BURK</name>
<dbReference type="PROSITE" id="PS00571">
    <property type="entry name" value="AMIDASES"/>
    <property type="match status" value="1"/>
</dbReference>
<keyword evidence="3" id="KW-1185">Reference proteome</keyword>
<feature type="domain" description="Amidase" evidence="1">
    <location>
        <begin position="26"/>
        <end position="449"/>
    </location>
</feature>
<dbReference type="InterPro" id="IPR036928">
    <property type="entry name" value="AS_sf"/>
</dbReference>
<dbReference type="InterPro" id="IPR023631">
    <property type="entry name" value="Amidase_dom"/>
</dbReference>
<sequence length="469" mass="49074">MMVDLHYASLLDVSALLRTREISPVELTETILARMDRLQPVLHAYATRTPELALRQARSAEAEIAAGRYRGPLHGVPIAVKDICRTAGIATAAGMPIYASHVPDHDATVVKRLADAGAILLGKLQLTEGAFAKHHPQVEAPRNPWNVDYYAGASSSGSGVATAAGLCFGALGSDTGGSIRFPASANGVIGLKPTWGRVSRYGVFPLAESLDHIGPMARSAADAGALLGAIAGPDPLDPTALQAAVPDYLECLNDGVVGLRIGIDASYNEAGADPAIVAMLHDAAAVLKALGAKLVDVTVPNPRAVVEAWATYCGVETALAHDANYPSRQAEYGPPVSGSLAGLIEHGLSARAADLMRAHHARLGFTGALAALFSDVDLLLIPTQPLADFTVAQEAQLFASPDALAAFLRFATPFDMSGSPTITLPGGFTTHGMPVAFQFVGPHLGEKLLVRSGHAYQQATDWHRRHPTV</sequence>
<dbReference type="GO" id="GO:0003824">
    <property type="term" value="F:catalytic activity"/>
    <property type="evidence" value="ECO:0007669"/>
    <property type="project" value="InterPro"/>
</dbReference>
<accession>A0A103E2X3</accession>
<evidence type="ECO:0000259" key="1">
    <source>
        <dbReference type="Pfam" id="PF01425"/>
    </source>
</evidence>
<dbReference type="PANTHER" id="PTHR11895:SF176">
    <property type="entry name" value="AMIDASE AMID-RELATED"/>
    <property type="match status" value="1"/>
</dbReference>
<dbReference type="SUPFAM" id="SSF75304">
    <property type="entry name" value="Amidase signature (AS) enzymes"/>
    <property type="match status" value="1"/>
</dbReference>
<dbReference type="InterPro" id="IPR020556">
    <property type="entry name" value="Amidase_CS"/>
</dbReference>
<dbReference type="Pfam" id="PF01425">
    <property type="entry name" value="Amidase"/>
    <property type="match status" value="1"/>
</dbReference>
<proteinExistence type="predicted"/>
<reference evidence="2 3" key="1">
    <citation type="submission" date="2015-11" db="EMBL/GenBank/DDBJ databases">
        <title>Expanding the genomic diversity of Burkholderia species for the development of highly accurate diagnostics.</title>
        <authorList>
            <person name="Sahl J."/>
            <person name="Keim P."/>
            <person name="Wagner D."/>
        </authorList>
    </citation>
    <scope>NUCLEOTIDE SEQUENCE [LARGE SCALE GENOMIC DNA]</scope>
    <source>
        <strain evidence="2 3">TSV85</strain>
    </source>
</reference>